<dbReference type="Proteomes" id="UP000181901">
    <property type="component" value="Unassembled WGS sequence"/>
</dbReference>
<keyword evidence="4" id="KW-1185">Reference proteome</keyword>
<dbReference type="Gene3D" id="1.25.40.10">
    <property type="entry name" value="Tetratricopeptide repeat domain"/>
    <property type="match status" value="2"/>
</dbReference>
<dbReference type="OrthoDB" id="9761935at2"/>
<reference evidence="3 4" key="1">
    <citation type="submission" date="2015-09" db="EMBL/GenBank/DDBJ databases">
        <title>Genome of Desulfovibrio dechloracetivorans BerOc1, a mercury methylating strain isolated from highly hydrocarbons and metals contaminated coastal sediments.</title>
        <authorList>
            <person name="Goni Urriza M."/>
            <person name="Gassie C."/>
            <person name="Bouchez O."/>
            <person name="Klopp C."/>
            <person name="Ranchou-Peyruse A."/>
            <person name="Remy G."/>
        </authorList>
    </citation>
    <scope>NUCLEOTIDE SEQUENCE [LARGE SCALE GENOMIC DNA]</scope>
    <source>
        <strain evidence="3 4">BerOc1</strain>
    </source>
</reference>
<evidence type="ECO:0000259" key="2">
    <source>
        <dbReference type="Pfam" id="PF12770"/>
    </source>
</evidence>
<feature type="chain" id="PRO_5009635445" evidence="1">
    <location>
        <begin position="20"/>
        <end position="989"/>
    </location>
</feature>
<gene>
    <name evidence="3" type="ORF">BerOc1_00517</name>
</gene>
<proteinExistence type="predicted"/>
<organism evidence="3 4">
    <name type="scientific">Pseudodesulfovibrio hydrargyri</name>
    <dbReference type="NCBI Taxonomy" id="2125990"/>
    <lineage>
        <taxon>Bacteria</taxon>
        <taxon>Pseudomonadati</taxon>
        <taxon>Thermodesulfobacteriota</taxon>
        <taxon>Desulfovibrionia</taxon>
        <taxon>Desulfovibrionales</taxon>
        <taxon>Desulfovibrionaceae</taxon>
    </lineage>
</organism>
<name>A0A1J5MZQ6_9BACT</name>
<keyword evidence="1" id="KW-0732">Signal</keyword>
<evidence type="ECO:0000313" key="4">
    <source>
        <dbReference type="Proteomes" id="UP000181901"/>
    </source>
</evidence>
<protein>
    <submittedName>
        <fullName evidence="3">CHAT domain protein</fullName>
    </submittedName>
</protein>
<feature type="signal peptide" evidence="1">
    <location>
        <begin position="1"/>
        <end position="19"/>
    </location>
</feature>
<dbReference type="RefSeq" id="WP_071544147.1">
    <property type="nucleotide sequence ID" value="NZ_LKAQ01000001.1"/>
</dbReference>
<feature type="domain" description="CHAT" evidence="2">
    <location>
        <begin position="653"/>
        <end position="987"/>
    </location>
</feature>
<dbReference type="InterPro" id="IPR024983">
    <property type="entry name" value="CHAT_dom"/>
</dbReference>
<comment type="caution">
    <text evidence="3">The sequence shown here is derived from an EMBL/GenBank/DDBJ whole genome shotgun (WGS) entry which is preliminary data.</text>
</comment>
<dbReference type="PANTHER" id="PTHR10098">
    <property type="entry name" value="RAPSYN-RELATED"/>
    <property type="match status" value="1"/>
</dbReference>
<sequence>MTVWLACIVSVLIACPALAAKLPQSFFAIKAKIPMIAPEGLPARDADLYRQYYQALHDWDGEKALPIMKERVELAKKSMPPKIRALLLAEYAQLLFSMGDSDAGLKAAEESLGLLPKLDNQGQRTVSFALIYVCRDRFLAGDLTPGEAIQGPLFKVLRTTLPPQVFPKVERMVLGQVYNAYRERYVLSDARTAILESWLLEKPDQIDLKFESEIRLLLAIQYRIRGDLPKMEKHLERAHAIWRDLPDKEYRLYQYHALLGDLFLNFGNPEAARKEYEKGLILAEKNYVSADMRVTGLQVRLAGALFAEGKSGAAEKLCREAVRMVTDNRGQFSYEVAQAYSILSRIAALDGDREKAWKRLNRAREISERVIPADHPERWANRMAFARDALALGHAGEAAEAARQVVEACRPLGGDDNPLTFAALSTLGRAELATGKKKEGYATLLRAERIGIRQADMVQRLPSEAQRKAYLTSSKGNIELLLRAGDAWLAPGQLYAVWLNRKGAFFESQALYRQALGGETGAEAELASLRSQLAYAAYAPSSEGRNSRTVIAELTARRDELLRTLNRKNQESGRLGVTPESLSLPANAALVDFVHLGATAEQPGGYWAFVVRPHGRVTLIALGDAKKVDDALAAWRGEIVKGSRADASVLGAQARRLRTLLVAPLTSALVGAQRLLVVPDGALQRLPLEILQREDGSFLAEHWRITYLATARELARPKKPGDVNGAVVILANPDFGTTAGAGESVAASPKPGGDSRVVRFSLAPLPGTEAEGRAIRTLAGRDAHLFTGTAASKSVLFGVHRPRVLHLATHGFFLDDGDAAVDGGRRSFRIEASGNESVQAWLSPAAEPLLRSGLILAGAADAGNGNRLAAQGVLTAEEVLGLDLAGTELVTLSACGTGLGAIADADGVYGLRRSFLLAGARHLVVSLWSVPDEETRRTMVDMYERFLHQNMPVDEAFHQAMLDRLAAERRAGRSDNPFYWAGFVIYGVP</sequence>
<dbReference type="SMART" id="SM00028">
    <property type="entry name" value="TPR"/>
    <property type="match status" value="5"/>
</dbReference>
<accession>A0A1J5MZQ6</accession>
<dbReference type="Pfam" id="PF12770">
    <property type="entry name" value="CHAT"/>
    <property type="match status" value="1"/>
</dbReference>
<dbReference type="AlphaFoldDB" id="A0A1J5MZQ6"/>
<dbReference type="InterPro" id="IPR019734">
    <property type="entry name" value="TPR_rpt"/>
</dbReference>
<dbReference type="SUPFAM" id="SSF48452">
    <property type="entry name" value="TPR-like"/>
    <property type="match status" value="1"/>
</dbReference>
<dbReference type="InterPro" id="IPR011990">
    <property type="entry name" value="TPR-like_helical_dom_sf"/>
</dbReference>
<evidence type="ECO:0000313" key="3">
    <source>
        <dbReference type="EMBL" id="OIQ52045.1"/>
    </source>
</evidence>
<dbReference type="EMBL" id="LKAQ01000001">
    <property type="protein sequence ID" value="OIQ52045.1"/>
    <property type="molecule type" value="Genomic_DNA"/>
</dbReference>
<evidence type="ECO:0000256" key="1">
    <source>
        <dbReference type="SAM" id="SignalP"/>
    </source>
</evidence>